<dbReference type="EMBL" id="QKKS01000002">
    <property type="protein sequence ID" value="RBM83885.1"/>
    <property type="molecule type" value="Genomic_DNA"/>
</dbReference>
<protein>
    <submittedName>
        <fullName evidence="1">Uncharacterized protein</fullName>
    </submittedName>
</protein>
<name>A0AAX1QVG2_9VIBR</name>
<evidence type="ECO:0000313" key="1">
    <source>
        <dbReference type="EMBL" id="RBM83885.1"/>
    </source>
</evidence>
<comment type="caution">
    <text evidence="1">The sequence shown here is derived from an EMBL/GenBank/DDBJ whole genome shotgun (WGS) entry which is preliminary data.</text>
</comment>
<dbReference type="RefSeq" id="WP_113621959.1">
    <property type="nucleotide sequence ID" value="NZ_CAWQJG010000012.1"/>
</dbReference>
<proteinExistence type="predicted"/>
<dbReference type="Proteomes" id="UP000252427">
    <property type="component" value="Unassembled WGS sequence"/>
</dbReference>
<evidence type="ECO:0000313" key="2">
    <source>
        <dbReference type="Proteomes" id="UP000252427"/>
    </source>
</evidence>
<sequence length="97" mass="10676">MKNAEELGFETAITYSVISNHTPGKPIEYSGINTGDSVTLQYDSERITVTSVKEIAAKTYQGKISGFDPSISVAFKSLKLGDEIEFNEHHVFSCTRV</sequence>
<accession>A0AAX1QVG2</accession>
<organism evidence="1 2">
    <name type="scientific">Vibrio paracholerae</name>
    <dbReference type="NCBI Taxonomy" id="650003"/>
    <lineage>
        <taxon>Bacteria</taxon>
        <taxon>Pseudomonadati</taxon>
        <taxon>Pseudomonadota</taxon>
        <taxon>Gammaproteobacteria</taxon>
        <taxon>Vibrionales</taxon>
        <taxon>Vibrionaceae</taxon>
        <taxon>Vibrio</taxon>
    </lineage>
</organism>
<gene>
    <name evidence="1" type="ORF">DLR70_04775</name>
</gene>
<reference evidence="1 2" key="1">
    <citation type="submission" date="2018-06" db="EMBL/GenBank/DDBJ databases">
        <title>Draft genome sequences of nine Vibrio sp. clinical isolates from across the United States representing the closest known relative of Vibrio cholerae.</title>
        <authorList>
            <person name="Islam M.T."/>
            <person name="Liang K."/>
            <person name="Im M.S."/>
            <person name="Winkjer J."/>
            <person name="Busby S."/>
            <person name="Batra D."/>
            <person name="Rowe L."/>
            <person name="Tarr C.L."/>
            <person name="Boucher Y."/>
        </authorList>
    </citation>
    <scope>NUCLEOTIDE SEQUENCE [LARGE SCALE GENOMIC DNA]</scope>
    <source>
        <strain evidence="1 2">2016V-1114</strain>
    </source>
</reference>
<dbReference type="AlphaFoldDB" id="A0AAX1QVG2"/>